<evidence type="ECO:0000313" key="6">
    <source>
        <dbReference type="EMBL" id="ROP84613.1"/>
    </source>
</evidence>
<reference evidence="6 7" key="1">
    <citation type="submission" date="2018-11" db="EMBL/GenBank/DDBJ databases">
        <title>Genomic Encyclopedia of Type Strains, Phase IV (KMG-IV): sequencing the most valuable type-strain genomes for metagenomic binning, comparative biology and taxonomic classification.</title>
        <authorList>
            <person name="Goeker M."/>
        </authorList>
    </citation>
    <scope>NUCLEOTIDE SEQUENCE [LARGE SCALE GENOMIC DNA]</scope>
    <source>
        <strain evidence="6 7">DSM 5900</strain>
    </source>
</reference>
<feature type="domain" description="CENP-V/GFA" evidence="5">
    <location>
        <begin position="3"/>
        <end position="105"/>
    </location>
</feature>
<dbReference type="Pfam" id="PF04828">
    <property type="entry name" value="GFA"/>
    <property type="match status" value="1"/>
</dbReference>
<dbReference type="PANTHER" id="PTHR33337">
    <property type="entry name" value="GFA DOMAIN-CONTAINING PROTEIN"/>
    <property type="match status" value="1"/>
</dbReference>
<dbReference type="EMBL" id="RJKX01000015">
    <property type="protein sequence ID" value="ROP84613.1"/>
    <property type="molecule type" value="Genomic_DNA"/>
</dbReference>
<accession>A0A3N1KRT0</accession>
<keyword evidence="2" id="KW-0479">Metal-binding</keyword>
<dbReference type="PROSITE" id="PS51891">
    <property type="entry name" value="CENP_V_GFA"/>
    <property type="match status" value="1"/>
</dbReference>
<evidence type="ECO:0000256" key="4">
    <source>
        <dbReference type="ARBA" id="ARBA00023239"/>
    </source>
</evidence>
<evidence type="ECO:0000256" key="2">
    <source>
        <dbReference type="ARBA" id="ARBA00022723"/>
    </source>
</evidence>
<dbReference type="RefSeq" id="WP_123692667.1">
    <property type="nucleotide sequence ID" value="NZ_AP019700.1"/>
</dbReference>
<dbReference type="PANTHER" id="PTHR33337:SF40">
    <property type="entry name" value="CENP-V_GFA DOMAIN-CONTAINING PROTEIN-RELATED"/>
    <property type="match status" value="1"/>
</dbReference>
<protein>
    <recommendedName>
        <fullName evidence="5">CENP-V/GFA domain-containing protein</fullName>
    </recommendedName>
</protein>
<evidence type="ECO:0000259" key="5">
    <source>
        <dbReference type="PROSITE" id="PS51891"/>
    </source>
</evidence>
<dbReference type="Proteomes" id="UP000278222">
    <property type="component" value="Unassembled WGS sequence"/>
</dbReference>
<dbReference type="GO" id="GO:0046872">
    <property type="term" value="F:metal ion binding"/>
    <property type="evidence" value="ECO:0007669"/>
    <property type="project" value="UniProtKB-KW"/>
</dbReference>
<dbReference type="AlphaFoldDB" id="A0A3N1KRT0"/>
<dbReference type="InterPro" id="IPR006913">
    <property type="entry name" value="CENP-V/GFA"/>
</dbReference>
<proteinExistence type="inferred from homology"/>
<dbReference type="Gene3D" id="3.90.1590.10">
    <property type="entry name" value="glutathione-dependent formaldehyde- activating enzyme (gfa)"/>
    <property type="match status" value="1"/>
</dbReference>
<dbReference type="InterPro" id="IPR011057">
    <property type="entry name" value="Mss4-like_sf"/>
</dbReference>
<evidence type="ECO:0000313" key="7">
    <source>
        <dbReference type="Proteomes" id="UP000278222"/>
    </source>
</evidence>
<name>A0A3N1KRT0_9PROT</name>
<comment type="similarity">
    <text evidence="1">Belongs to the Gfa family.</text>
</comment>
<keyword evidence="4" id="KW-0456">Lyase</keyword>
<evidence type="ECO:0000256" key="1">
    <source>
        <dbReference type="ARBA" id="ARBA00005495"/>
    </source>
</evidence>
<sequence length="135" mass="14926">MILTGGCACGAVRFAAEGEAYRAGVCHCMTCRKISGSAFNAFAIYPADAVRIGGETAEFHTSERGRSHFCPRCGSHVFATAADDDEIELHLGSFDEPNRIRPTYEGFIGRREEWLPPFTGFRHYQGNREGTDRTE</sequence>
<evidence type="ECO:0000256" key="3">
    <source>
        <dbReference type="ARBA" id="ARBA00022833"/>
    </source>
</evidence>
<keyword evidence="7" id="KW-1185">Reference proteome</keyword>
<organism evidence="6 7">
    <name type="scientific">Stella humosa</name>
    <dbReference type="NCBI Taxonomy" id="94"/>
    <lineage>
        <taxon>Bacteria</taxon>
        <taxon>Pseudomonadati</taxon>
        <taxon>Pseudomonadota</taxon>
        <taxon>Alphaproteobacteria</taxon>
        <taxon>Rhodospirillales</taxon>
        <taxon>Stellaceae</taxon>
        <taxon>Stella</taxon>
    </lineage>
</organism>
<comment type="caution">
    <text evidence="6">The sequence shown here is derived from an EMBL/GenBank/DDBJ whole genome shotgun (WGS) entry which is preliminary data.</text>
</comment>
<dbReference type="OrthoDB" id="9807246at2"/>
<gene>
    <name evidence="6" type="ORF">EDC65_3968</name>
</gene>
<dbReference type="GO" id="GO:0016846">
    <property type="term" value="F:carbon-sulfur lyase activity"/>
    <property type="evidence" value="ECO:0007669"/>
    <property type="project" value="InterPro"/>
</dbReference>
<dbReference type="SUPFAM" id="SSF51316">
    <property type="entry name" value="Mss4-like"/>
    <property type="match status" value="1"/>
</dbReference>
<keyword evidence="3" id="KW-0862">Zinc</keyword>